<dbReference type="Proteomes" id="UP001501337">
    <property type="component" value="Unassembled WGS sequence"/>
</dbReference>
<feature type="transmembrane region" description="Helical" evidence="5">
    <location>
        <begin position="83"/>
        <end position="103"/>
    </location>
</feature>
<name>A0ABP7P6Y6_9GAMM</name>
<evidence type="ECO:0000313" key="7">
    <source>
        <dbReference type="EMBL" id="GAA3960327.1"/>
    </source>
</evidence>
<feature type="transmembrane region" description="Helical" evidence="5">
    <location>
        <begin position="37"/>
        <end position="63"/>
    </location>
</feature>
<organism evidence="7 8">
    <name type="scientific">Allohahella marinimesophila</name>
    <dbReference type="NCBI Taxonomy" id="1054972"/>
    <lineage>
        <taxon>Bacteria</taxon>
        <taxon>Pseudomonadati</taxon>
        <taxon>Pseudomonadota</taxon>
        <taxon>Gammaproteobacteria</taxon>
        <taxon>Oceanospirillales</taxon>
        <taxon>Hahellaceae</taxon>
        <taxon>Allohahella</taxon>
    </lineage>
</organism>
<keyword evidence="4 5" id="KW-0472">Membrane</keyword>
<reference evidence="8" key="1">
    <citation type="journal article" date="2019" name="Int. J. Syst. Evol. Microbiol.">
        <title>The Global Catalogue of Microorganisms (GCM) 10K type strain sequencing project: providing services to taxonomists for standard genome sequencing and annotation.</title>
        <authorList>
            <consortium name="The Broad Institute Genomics Platform"/>
            <consortium name="The Broad Institute Genome Sequencing Center for Infectious Disease"/>
            <person name="Wu L."/>
            <person name="Ma J."/>
        </authorList>
    </citation>
    <scope>NUCLEOTIDE SEQUENCE [LARGE SCALE GENOMIC DNA]</scope>
    <source>
        <strain evidence="8">JCM 17555</strain>
    </source>
</reference>
<comment type="caution">
    <text evidence="7">The sequence shown here is derived from an EMBL/GenBank/DDBJ whole genome shotgun (WGS) entry which is preliminary data.</text>
</comment>
<gene>
    <name evidence="7" type="ORF">GCM10022278_18070</name>
</gene>
<evidence type="ECO:0000313" key="8">
    <source>
        <dbReference type="Proteomes" id="UP001501337"/>
    </source>
</evidence>
<dbReference type="InterPro" id="IPR006694">
    <property type="entry name" value="Fatty_acid_hydroxylase"/>
</dbReference>
<dbReference type="InterPro" id="IPR050307">
    <property type="entry name" value="Sterol_Desaturase_Related"/>
</dbReference>
<evidence type="ECO:0000259" key="6">
    <source>
        <dbReference type="Pfam" id="PF04116"/>
    </source>
</evidence>
<dbReference type="RefSeq" id="WP_344805499.1">
    <property type="nucleotide sequence ID" value="NZ_BAABBO010000009.1"/>
</dbReference>
<protein>
    <submittedName>
        <fullName evidence="7">Sterol desaturase family protein</fullName>
    </submittedName>
</protein>
<dbReference type="EMBL" id="BAABBO010000009">
    <property type="protein sequence ID" value="GAA3960327.1"/>
    <property type="molecule type" value="Genomic_DNA"/>
</dbReference>
<keyword evidence="3 5" id="KW-1133">Transmembrane helix</keyword>
<keyword evidence="2 5" id="KW-0812">Transmembrane</keyword>
<dbReference type="Pfam" id="PF04116">
    <property type="entry name" value="FA_hydroxylase"/>
    <property type="match status" value="1"/>
</dbReference>
<evidence type="ECO:0000256" key="5">
    <source>
        <dbReference type="SAM" id="Phobius"/>
    </source>
</evidence>
<evidence type="ECO:0000256" key="3">
    <source>
        <dbReference type="ARBA" id="ARBA00022989"/>
    </source>
</evidence>
<dbReference type="PANTHER" id="PTHR11863">
    <property type="entry name" value="STEROL DESATURASE"/>
    <property type="match status" value="1"/>
</dbReference>
<sequence>MSTILPIWFLPGIVALAYLILFLVERFNPLRVPTRALWPRVVVNIVITAVALGVAAITVRPAVEHLLALSPELSFGLLAMMELPLALEFVIAFLLFDWSFYWWHRANHRLPLLWRFHNVHHADPDLDVSTAFRFHGVEIAYSAVFRVAQIVLIGPAAWMYVMYELVFQVNTLFHHSNVRLPLRPERILNRLLVTPRMHGIHHSNFHHETDSNYSTVFSWWDRLHRTIRLDVPQQAVTIGVPGYSLPEDNRAAKLLGLPFQRQRAYWRRLDGRAMETRSDSVDTGPVGRMLE</sequence>
<evidence type="ECO:0000256" key="2">
    <source>
        <dbReference type="ARBA" id="ARBA00022692"/>
    </source>
</evidence>
<feature type="transmembrane region" description="Helical" evidence="5">
    <location>
        <begin position="6"/>
        <end position="25"/>
    </location>
</feature>
<evidence type="ECO:0000256" key="1">
    <source>
        <dbReference type="ARBA" id="ARBA00004370"/>
    </source>
</evidence>
<keyword evidence="8" id="KW-1185">Reference proteome</keyword>
<proteinExistence type="predicted"/>
<comment type="subcellular location">
    <subcellularLocation>
        <location evidence="1">Membrane</location>
    </subcellularLocation>
</comment>
<feature type="domain" description="Fatty acid hydroxylase" evidence="6">
    <location>
        <begin position="89"/>
        <end position="226"/>
    </location>
</feature>
<evidence type="ECO:0000256" key="4">
    <source>
        <dbReference type="ARBA" id="ARBA00023136"/>
    </source>
</evidence>
<feature type="transmembrane region" description="Helical" evidence="5">
    <location>
        <begin position="143"/>
        <end position="163"/>
    </location>
</feature>
<accession>A0ABP7P6Y6</accession>